<dbReference type="PANTHER" id="PTHR22988:SF71">
    <property type="entry name" value="CITRON RHO-INTERACTING KINASE"/>
    <property type="match status" value="1"/>
</dbReference>
<accession>A0A640KGP5</accession>
<protein>
    <recommendedName>
        <fullName evidence="8">TATA element modulatory factor 1 TATA binding domain-containing protein</fullName>
    </recommendedName>
</protein>
<feature type="compositionally biased region" description="Polar residues" evidence="5">
    <location>
        <begin position="196"/>
        <end position="209"/>
    </location>
</feature>
<evidence type="ECO:0000256" key="3">
    <source>
        <dbReference type="ARBA" id="ARBA00048679"/>
    </source>
</evidence>
<feature type="region of interest" description="Disordered" evidence="5">
    <location>
        <begin position="56"/>
        <end position="76"/>
    </location>
</feature>
<evidence type="ECO:0000256" key="1">
    <source>
        <dbReference type="ARBA" id="ARBA00022553"/>
    </source>
</evidence>
<feature type="coiled-coil region" evidence="4">
    <location>
        <begin position="678"/>
        <end position="729"/>
    </location>
</feature>
<feature type="compositionally biased region" description="Polar residues" evidence="5">
    <location>
        <begin position="135"/>
        <end position="169"/>
    </location>
</feature>
<reference evidence="6" key="1">
    <citation type="submission" date="2019-11" db="EMBL/GenBank/DDBJ databases">
        <title>Leishmania tarentolae CDS.</title>
        <authorList>
            <person name="Goto Y."/>
            <person name="Yamagishi J."/>
        </authorList>
    </citation>
    <scope>NUCLEOTIDE SEQUENCE [LARGE SCALE GENOMIC DNA]</scope>
    <source>
        <strain evidence="6">Parrot Tar II</strain>
    </source>
</reference>
<dbReference type="GO" id="GO:0005856">
    <property type="term" value="C:cytoskeleton"/>
    <property type="evidence" value="ECO:0007669"/>
    <property type="project" value="TreeGrafter"/>
</dbReference>
<dbReference type="AlphaFoldDB" id="A0A640KGP5"/>
<name>A0A640KGP5_LEITA</name>
<dbReference type="GO" id="GO:0031032">
    <property type="term" value="P:actomyosin structure organization"/>
    <property type="evidence" value="ECO:0007669"/>
    <property type="project" value="TreeGrafter"/>
</dbReference>
<keyword evidence="7" id="KW-1185">Reference proteome</keyword>
<dbReference type="GO" id="GO:0004674">
    <property type="term" value="F:protein serine/threonine kinase activity"/>
    <property type="evidence" value="ECO:0007669"/>
    <property type="project" value="UniProtKB-EC"/>
</dbReference>
<evidence type="ECO:0000313" key="7">
    <source>
        <dbReference type="Proteomes" id="UP000419144"/>
    </source>
</evidence>
<feature type="compositionally biased region" description="Low complexity" evidence="5">
    <location>
        <begin position="112"/>
        <end position="122"/>
    </location>
</feature>
<dbReference type="VEuPathDB" id="TriTrypDB:LtaPh_1303600"/>
<dbReference type="Gene3D" id="1.20.5.1700">
    <property type="match status" value="1"/>
</dbReference>
<feature type="coiled-coil region" evidence="4">
    <location>
        <begin position="338"/>
        <end position="609"/>
    </location>
</feature>
<dbReference type="PANTHER" id="PTHR22988">
    <property type="entry name" value="MYOTONIC DYSTROPHY S/T KINASE-RELATED"/>
    <property type="match status" value="1"/>
</dbReference>
<dbReference type="OrthoDB" id="267612at2759"/>
<comment type="catalytic activity">
    <reaction evidence="3">
        <text>L-seryl-[protein] + ATP = O-phospho-L-seryl-[protein] + ADP + H(+)</text>
        <dbReference type="Rhea" id="RHEA:17989"/>
        <dbReference type="Rhea" id="RHEA-COMP:9863"/>
        <dbReference type="Rhea" id="RHEA-COMP:11604"/>
        <dbReference type="ChEBI" id="CHEBI:15378"/>
        <dbReference type="ChEBI" id="CHEBI:29999"/>
        <dbReference type="ChEBI" id="CHEBI:30616"/>
        <dbReference type="ChEBI" id="CHEBI:83421"/>
        <dbReference type="ChEBI" id="CHEBI:456216"/>
        <dbReference type="EC" id="2.7.11.1"/>
    </reaction>
</comment>
<dbReference type="EMBL" id="BLBS01000017">
    <property type="protein sequence ID" value="GET86897.1"/>
    <property type="molecule type" value="Genomic_DNA"/>
</dbReference>
<evidence type="ECO:0000256" key="4">
    <source>
        <dbReference type="SAM" id="Coils"/>
    </source>
</evidence>
<feature type="coiled-coil region" evidence="4">
    <location>
        <begin position="272"/>
        <end position="313"/>
    </location>
</feature>
<dbReference type="InterPro" id="IPR050839">
    <property type="entry name" value="Rho-assoc_Ser/Thr_Kinase"/>
</dbReference>
<keyword evidence="4" id="KW-0175">Coiled coil</keyword>
<comment type="catalytic activity">
    <reaction evidence="2">
        <text>L-threonyl-[protein] + ATP = O-phospho-L-threonyl-[protein] + ADP + H(+)</text>
        <dbReference type="Rhea" id="RHEA:46608"/>
        <dbReference type="Rhea" id="RHEA-COMP:11060"/>
        <dbReference type="Rhea" id="RHEA-COMP:11605"/>
        <dbReference type="ChEBI" id="CHEBI:15378"/>
        <dbReference type="ChEBI" id="CHEBI:30013"/>
        <dbReference type="ChEBI" id="CHEBI:30616"/>
        <dbReference type="ChEBI" id="CHEBI:61977"/>
        <dbReference type="ChEBI" id="CHEBI:456216"/>
        <dbReference type="EC" id="2.7.11.1"/>
    </reaction>
</comment>
<comment type="caution">
    <text evidence="6">The sequence shown here is derived from an EMBL/GenBank/DDBJ whole genome shotgun (WGS) entry which is preliminary data.</text>
</comment>
<feature type="region of interest" description="Disordered" evidence="5">
    <location>
        <begin position="108"/>
        <end position="213"/>
    </location>
</feature>
<gene>
    <name evidence="6" type="ORF">LtaPh_1303600</name>
</gene>
<proteinExistence type="predicted"/>
<sequence>MWANFLDQIQQRIEDAVDLLGDEVAEDVAREDATCVAVATLAADLKGFVLPQQRMREQSVSSAENPDGEAGAEGREVDELSGLVIQSDLPEIGLRGLTPVATIAPAPPTLPLPSATPGLSAATPPPRHGILSDLTDVTSSSNASPQLVPDSQETGQQHPSASPSDTNPSIAGPPLKLHAEEVTMPNEELAAPPPVSTLSAKSLSLQGTDPPSALLHEEGTTAMTSHPTSVTSPGKCISSTSLPSSPLLPAEIDLSPPPPSAVVGDSSDIRQLLRFQKQLAEEMENAAKLQRQNASLKDRVSSLEEQLAGATSSLAHTAGSEPQISLLIERLGKEKERHKIVVDERNQLKEHLQDLEDEVEEYRAREEDWVSEQQQRQEKEIAARQRIAQLESEMRSCNAVVDNLRTQLETANHVNDTLQNQVEELKVSYSAQLDTVKESTSDTVDQLRQEVEQLRSSLQNLSIEYDTRTAELESEVQNANMHAHQAETRLSEMTLGSVNMLQDLRSELEDSQRSSATWKAEAQKMRQEYTTLLEQYAALKRSRAAAEADLRDRLSYESNTVSSLQKGIREWEDRYQALHESVGAMQAEIEEQRRTIMQLESTIQKRKASGAEVLSQSHGEVLVSTGAPPVKASFSEPSLPGSPFKEVLGGRLMSAPPLNPFMSMKRSPWSDSWDRKTCERLEQEVVRQSAELERVRAAATDAEVWKAKYNHLQEEHDLLLQLYGQLEDDVSALRKNNAGVLSADAAVASSAPGSVSAAAVP</sequence>
<evidence type="ECO:0000256" key="2">
    <source>
        <dbReference type="ARBA" id="ARBA00047899"/>
    </source>
</evidence>
<evidence type="ECO:0000256" key="5">
    <source>
        <dbReference type="SAM" id="MobiDB-lite"/>
    </source>
</evidence>
<evidence type="ECO:0008006" key="8">
    <source>
        <dbReference type="Google" id="ProtNLM"/>
    </source>
</evidence>
<keyword evidence="1" id="KW-0597">Phosphoprotein</keyword>
<evidence type="ECO:0000313" key="6">
    <source>
        <dbReference type="EMBL" id="GET86897.1"/>
    </source>
</evidence>
<dbReference type="GO" id="GO:0005737">
    <property type="term" value="C:cytoplasm"/>
    <property type="evidence" value="ECO:0007669"/>
    <property type="project" value="TreeGrafter"/>
</dbReference>
<organism evidence="6 7">
    <name type="scientific">Leishmania tarentolae</name>
    <name type="common">Sauroleishmania tarentolae</name>
    <dbReference type="NCBI Taxonomy" id="5689"/>
    <lineage>
        <taxon>Eukaryota</taxon>
        <taxon>Discoba</taxon>
        <taxon>Euglenozoa</taxon>
        <taxon>Kinetoplastea</taxon>
        <taxon>Metakinetoplastina</taxon>
        <taxon>Trypanosomatida</taxon>
        <taxon>Trypanosomatidae</taxon>
        <taxon>Leishmaniinae</taxon>
        <taxon>Leishmania</taxon>
        <taxon>lizard Leishmania</taxon>
    </lineage>
</organism>
<dbReference type="SUPFAM" id="SSF57997">
    <property type="entry name" value="Tropomyosin"/>
    <property type="match status" value="1"/>
</dbReference>
<dbReference type="Proteomes" id="UP000419144">
    <property type="component" value="Unassembled WGS sequence"/>
</dbReference>